<dbReference type="Pfam" id="PF18133">
    <property type="entry name" value="HydF_tetramer"/>
    <property type="match status" value="1"/>
</dbReference>
<evidence type="ECO:0000256" key="2">
    <source>
        <dbReference type="ARBA" id="ARBA00023134"/>
    </source>
</evidence>
<dbReference type="Pfam" id="PF01926">
    <property type="entry name" value="MMR_HSR1"/>
    <property type="match status" value="1"/>
</dbReference>
<evidence type="ECO:0000313" key="7">
    <source>
        <dbReference type="Proteomes" id="UP000051236"/>
    </source>
</evidence>
<sequence>MGLNDTPSSERVHIGFFGRRNAGKSSLVNAVTGQDLAVVSTTKGTTTDPVRKAMELLPLGPVVIIDTPGFDDTGDLGELRVKKTKQVLNQTDIAVLVVDATTGLAPSDRQLLELFHKKQVNYLIALNKSDLMTTLPTAKANEIYVSAIAGTGIHEFKERLAHLRPQVAVEQPLIGDLIKPNDVVVLVTPIDESAPKSRLILPQQMMIRDILDHHGIAMVTQVPELAGTLASLKTPPALVVTDSQAFAEVAQITPESIPLTSFSILMARHKGLLTQAVAGVRAIDDLQDGDRILIAEGCTHHRQCGDIGSVKLPNWLKKRTGKNLSIELVSGRGYPENLADFALVIHCGACMLNSREMLNRMQRAEAQGVPMTNYGTAIAYMKGILPRSVTMLPDALTAYTQGQQVPAPERS</sequence>
<dbReference type="CDD" id="cd00880">
    <property type="entry name" value="Era_like"/>
    <property type="match status" value="1"/>
</dbReference>
<feature type="domain" description="Hydrogen maturase F tetramerization" evidence="5">
    <location>
        <begin position="275"/>
        <end position="390"/>
    </location>
</feature>
<evidence type="ECO:0008006" key="8">
    <source>
        <dbReference type="Google" id="ProtNLM"/>
    </source>
</evidence>
<dbReference type="InterPro" id="IPR041606">
    <property type="entry name" value="HydF_dimer"/>
</dbReference>
<dbReference type="InterPro" id="IPR040644">
    <property type="entry name" value="HydF_tetramer"/>
</dbReference>
<proteinExistence type="predicted"/>
<keyword evidence="2" id="KW-0342">GTP-binding</keyword>
<reference evidence="6 7" key="1">
    <citation type="journal article" date="2015" name="Genome Announc.">
        <title>Expanding the biotechnology potential of lactobacilli through comparative genomics of 213 strains and associated genera.</title>
        <authorList>
            <person name="Sun Z."/>
            <person name="Harris H.M."/>
            <person name="McCann A."/>
            <person name="Guo C."/>
            <person name="Argimon S."/>
            <person name="Zhang W."/>
            <person name="Yang X."/>
            <person name="Jeffery I.B."/>
            <person name="Cooney J.C."/>
            <person name="Kagawa T.F."/>
            <person name="Liu W."/>
            <person name="Song Y."/>
            <person name="Salvetti E."/>
            <person name="Wrobel A."/>
            <person name="Rasinkangas P."/>
            <person name="Parkhill J."/>
            <person name="Rea M.C."/>
            <person name="O'Sullivan O."/>
            <person name="Ritari J."/>
            <person name="Douillard F.P."/>
            <person name="Paul Ross R."/>
            <person name="Yang R."/>
            <person name="Briner A.E."/>
            <person name="Felis G.E."/>
            <person name="de Vos W.M."/>
            <person name="Barrangou R."/>
            <person name="Klaenhammer T.R."/>
            <person name="Caufield P.W."/>
            <person name="Cui Y."/>
            <person name="Zhang H."/>
            <person name="O'Toole P.W."/>
        </authorList>
    </citation>
    <scope>NUCLEOTIDE SEQUENCE [LARGE SCALE GENOMIC DNA]</scope>
    <source>
        <strain evidence="6 7">DSM 18527</strain>
    </source>
</reference>
<evidence type="ECO:0000259" key="3">
    <source>
        <dbReference type="Pfam" id="PF01926"/>
    </source>
</evidence>
<organism evidence="6 7">
    <name type="scientific">Agrilactobacillus composti DSM 18527 = JCM 14202</name>
    <dbReference type="NCBI Taxonomy" id="1423734"/>
    <lineage>
        <taxon>Bacteria</taxon>
        <taxon>Bacillati</taxon>
        <taxon>Bacillota</taxon>
        <taxon>Bacilli</taxon>
        <taxon>Lactobacillales</taxon>
        <taxon>Lactobacillaceae</taxon>
        <taxon>Agrilactobacillus</taxon>
    </lineage>
</organism>
<dbReference type="PANTHER" id="PTHR42714">
    <property type="entry name" value="TRNA MODIFICATION GTPASE GTPBP3"/>
    <property type="match status" value="1"/>
</dbReference>
<dbReference type="Gene3D" id="3.40.50.11420">
    <property type="match status" value="1"/>
</dbReference>
<protein>
    <recommendedName>
        <fullName evidence="8">[FeFe] hydrogenase H-cluster maturation GTPase HydF</fullName>
    </recommendedName>
</protein>
<dbReference type="EMBL" id="AZGA01000049">
    <property type="protein sequence ID" value="KRM33531.1"/>
    <property type="molecule type" value="Genomic_DNA"/>
</dbReference>
<evidence type="ECO:0000313" key="6">
    <source>
        <dbReference type="EMBL" id="KRM33531.1"/>
    </source>
</evidence>
<gene>
    <name evidence="6" type="ORF">FC83_GL002782</name>
</gene>
<dbReference type="PANTHER" id="PTHR42714:SF6">
    <property type="entry name" value="TRANSLATION INITIATION FACTOR IF-2"/>
    <property type="match status" value="1"/>
</dbReference>
<evidence type="ECO:0000259" key="4">
    <source>
        <dbReference type="Pfam" id="PF18128"/>
    </source>
</evidence>
<dbReference type="InterPro" id="IPR005225">
    <property type="entry name" value="Small_GTP-bd"/>
</dbReference>
<feature type="domain" description="G" evidence="3">
    <location>
        <begin position="14"/>
        <end position="128"/>
    </location>
</feature>
<dbReference type="Pfam" id="PF18128">
    <property type="entry name" value="HydF_dimer"/>
    <property type="match status" value="1"/>
</dbReference>
<dbReference type="NCBIfam" id="TIGR03918">
    <property type="entry name" value="GTP_HydF"/>
    <property type="match status" value="1"/>
</dbReference>
<dbReference type="eggNOG" id="COG0486">
    <property type="taxonomic scope" value="Bacteria"/>
</dbReference>
<dbReference type="PATRIC" id="fig|1423734.3.peg.2827"/>
<dbReference type="GO" id="GO:0030488">
    <property type="term" value="P:tRNA methylation"/>
    <property type="evidence" value="ECO:0007669"/>
    <property type="project" value="TreeGrafter"/>
</dbReference>
<dbReference type="Gene3D" id="3.40.50.11410">
    <property type="match status" value="1"/>
</dbReference>
<keyword evidence="7" id="KW-1185">Reference proteome</keyword>
<dbReference type="SUPFAM" id="SSF52540">
    <property type="entry name" value="P-loop containing nucleoside triphosphate hydrolases"/>
    <property type="match status" value="1"/>
</dbReference>
<dbReference type="RefSeq" id="WP_057002609.1">
    <property type="nucleotide sequence ID" value="NZ_AZGA01000049.1"/>
</dbReference>
<name>A0A0R1XZV6_9LACO</name>
<dbReference type="GO" id="GO:0005737">
    <property type="term" value="C:cytoplasm"/>
    <property type="evidence" value="ECO:0007669"/>
    <property type="project" value="TreeGrafter"/>
</dbReference>
<dbReference type="InterPro" id="IPR023873">
    <property type="entry name" value="FeFe-hyd_GTPase_HydF"/>
</dbReference>
<dbReference type="STRING" id="1423734.FC83_GL002782"/>
<dbReference type="GO" id="GO:0005525">
    <property type="term" value="F:GTP binding"/>
    <property type="evidence" value="ECO:0007669"/>
    <property type="project" value="UniProtKB-KW"/>
</dbReference>
<accession>A0A0R1XZV6</accession>
<feature type="domain" description="Hydrogen maturase F dimerization" evidence="4">
    <location>
        <begin position="173"/>
        <end position="271"/>
    </location>
</feature>
<dbReference type="Gene3D" id="3.40.50.300">
    <property type="entry name" value="P-loop containing nucleotide triphosphate hydrolases"/>
    <property type="match status" value="1"/>
</dbReference>
<evidence type="ECO:0000259" key="5">
    <source>
        <dbReference type="Pfam" id="PF18133"/>
    </source>
</evidence>
<dbReference type="GO" id="GO:0002098">
    <property type="term" value="P:tRNA wobble uridine modification"/>
    <property type="evidence" value="ECO:0007669"/>
    <property type="project" value="TreeGrafter"/>
</dbReference>
<dbReference type="Proteomes" id="UP000051236">
    <property type="component" value="Unassembled WGS sequence"/>
</dbReference>
<dbReference type="AlphaFoldDB" id="A0A0R1XZV6"/>
<dbReference type="NCBIfam" id="TIGR00231">
    <property type="entry name" value="small_GTP"/>
    <property type="match status" value="1"/>
</dbReference>
<dbReference type="InterPro" id="IPR006073">
    <property type="entry name" value="GTP-bd"/>
</dbReference>
<keyword evidence="1" id="KW-0547">Nucleotide-binding</keyword>
<dbReference type="InterPro" id="IPR027417">
    <property type="entry name" value="P-loop_NTPase"/>
</dbReference>
<comment type="caution">
    <text evidence="6">The sequence shown here is derived from an EMBL/GenBank/DDBJ whole genome shotgun (WGS) entry which is preliminary data.</text>
</comment>
<evidence type="ECO:0000256" key="1">
    <source>
        <dbReference type="ARBA" id="ARBA00022741"/>
    </source>
</evidence>